<gene>
    <name evidence="2" type="ORF">GCM10011340_36240</name>
</gene>
<dbReference type="PANTHER" id="PTHR46825">
    <property type="entry name" value="D-ALANYL-D-ALANINE-CARBOXYPEPTIDASE/ENDOPEPTIDASE AMPH"/>
    <property type="match status" value="1"/>
</dbReference>
<evidence type="ECO:0000259" key="1">
    <source>
        <dbReference type="Pfam" id="PF00144"/>
    </source>
</evidence>
<dbReference type="EMBL" id="BNAG01000007">
    <property type="protein sequence ID" value="GHE76109.1"/>
    <property type="molecule type" value="Genomic_DNA"/>
</dbReference>
<dbReference type="Pfam" id="PF00144">
    <property type="entry name" value="Beta-lactamase"/>
    <property type="match status" value="1"/>
</dbReference>
<keyword evidence="3" id="KW-1185">Reference proteome</keyword>
<dbReference type="Gene3D" id="3.40.710.10">
    <property type="entry name" value="DD-peptidase/beta-lactamase superfamily"/>
    <property type="match status" value="1"/>
</dbReference>
<reference evidence="3" key="1">
    <citation type="journal article" date="2019" name="Int. J. Syst. Evol. Microbiol.">
        <title>The Global Catalogue of Microorganisms (GCM) 10K type strain sequencing project: providing services to taxonomists for standard genome sequencing and annotation.</title>
        <authorList>
            <consortium name="The Broad Institute Genomics Platform"/>
            <consortium name="The Broad Institute Genome Sequencing Center for Infectious Disease"/>
            <person name="Wu L."/>
            <person name="Ma J."/>
        </authorList>
    </citation>
    <scope>NUCLEOTIDE SEQUENCE [LARGE SCALE GENOMIC DNA]</scope>
    <source>
        <strain evidence="3">CGMCC 1.15111</strain>
    </source>
</reference>
<keyword evidence="2" id="KW-0378">Hydrolase</keyword>
<dbReference type="SUPFAM" id="SSF56601">
    <property type="entry name" value="beta-lactamase/transpeptidase-like"/>
    <property type="match status" value="1"/>
</dbReference>
<dbReference type="InterPro" id="IPR012338">
    <property type="entry name" value="Beta-lactam/transpept-like"/>
</dbReference>
<dbReference type="InterPro" id="IPR050491">
    <property type="entry name" value="AmpC-like"/>
</dbReference>
<dbReference type="GO" id="GO:0004180">
    <property type="term" value="F:carboxypeptidase activity"/>
    <property type="evidence" value="ECO:0007669"/>
    <property type="project" value="UniProtKB-KW"/>
</dbReference>
<evidence type="ECO:0000313" key="3">
    <source>
        <dbReference type="Proteomes" id="UP000658258"/>
    </source>
</evidence>
<organism evidence="2 3">
    <name type="scientific">Roseivirga thermotolerans</name>
    <dbReference type="NCBI Taxonomy" id="1758176"/>
    <lineage>
        <taxon>Bacteria</taxon>
        <taxon>Pseudomonadati</taxon>
        <taxon>Bacteroidota</taxon>
        <taxon>Cytophagia</taxon>
        <taxon>Cytophagales</taxon>
        <taxon>Roseivirgaceae</taxon>
        <taxon>Roseivirga</taxon>
    </lineage>
</organism>
<dbReference type="Proteomes" id="UP000658258">
    <property type="component" value="Unassembled WGS sequence"/>
</dbReference>
<proteinExistence type="predicted"/>
<protein>
    <submittedName>
        <fullName evidence="2">D-alanyl-D-alanine carboxypeptidase</fullName>
    </submittedName>
</protein>
<feature type="domain" description="Beta-lactamase-related" evidence="1">
    <location>
        <begin position="55"/>
        <end position="378"/>
    </location>
</feature>
<accession>A0ABQ3IAM0</accession>
<keyword evidence="2" id="KW-0645">Protease</keyword>
<dbReference type="RefSeq" id="WP_189631734.1">
    <property type="nucleotide sequence ID" value="NZ_BNAG01000007.1"/>
</dbReference>
<keyword evidence="2" id="KW-0121">Carboxypeptidase</keyword>
<evidence type="ECO:0000313" key="2">
    <source>
        <dbReference type="EMBL" id="GHE76109.1"/>
    </source>
</evidence>
<name>A0ABQ3IAM0_9BACT</name>
<comment type="caution">
    <text evidence="2">The sequence shown here is derived from an EMBL/GenBank/DDBJ whole genome shotgun (WGS) entry which is preliminary data.</text>
</comment>
<dbReference type="PANTHER" id="PTHR46825:SF7">
    <property type="entry name" value="D-ALANYL-D-ALANINE CARBOXYPEPTIDASE"/>
    <property type="match status" value="1"/>
</dbReference>
<dbReference type="InterPro" id="IPR001466">
    <property type="entry name" value="Beta-lactam-related"/>
</dbReference>
<sequence length="392" mass="43629">MNRTYLLPILFIVLLWACANPDIYPESYYSCSFNFNDSSQNHPRAAVYQEILDRNRKAGIVGAAMMIKDSDGVWIGASGKADIASGIDVAPCSPFLIASISKSFTAATIMALKDDGLLSLDDPVTEWVDSKIAEKLENVKGSTLRHLLNHTSGIPDYYTLQFELDRINREDNGWTQEEVLAYAFGKKATNAIGETYYYSNTNYLLLGMIIEKASGLSLQEAYEQKIFIPAGLSSAYYSTTRPIPPGTVKGYVDIYGNGQYVESEFLYRDELNTADGGIAINAYDLGLFFEKLLKGDIISEQSLAEMTAYEDLPSDWVDEDFGHFQNGLGLEHNRTPYGNSSGHTGGIDGFLTIAQYFPEHDATFILLVNSGSYENQQRLNIYRESLKAMFNE</sequence>